<comment type="caution">
    <text evidence="1">The sequence shown here is derived from an EMBL/GenBank/DDBJ whole genome shotgun (WGS) entry which is preliminary data.</text>
</comment>
<protein>
    <submittedName>
        <fullName evidence="1">Uncharacterized protein</fullName>
    </submittedName>
</protein>
<dbReference type="EMBL" id="CM042882">
    <property type="protein sequence ID" value="KAI4379590.1"/>
    <property type="molecule type" value="Genomic_DNA"/>
</dbReference>
<proteinExistence type="predicted"/>
<evidence type="ECO:0000313" key="2">
    <source>
        <dbReference type="Proteomes" id="UP001057402"/>
    </source>
</evidence>
<reference evidence="2" key="1">
    <citation type="journal article" date="2023" name="Front. Plant Sci.">
        <title>Chromosomal-level genome assembly of Melastoma candidum provides insights into trichome evolution.</title>
        <authorList>
            <person name="Zhong Y."/>
            <person name="Wu W."/>
            <person name="Sun C."/>
            <person name="Zou P."/>
            <person name="Liu Y."/>
            <person name="Dai S."/>
            <person name="Zhou R."/>
        </authorList>
    </citation>
    <scope>NUCLEOTIDE SEQUENCE [LARGE SCALE GENOMIC DNA]</scope>
</reference>
<gene>
    <name evidence="1" type="ORF">MLD38_005868</name>
</gene>
<evidence type="ECO:0000313" key="1">
    <source>
        <dbReference type="EMBL" id="KAI4379590.1"/>
    </source>
</evidence>
<sequence>MNFAQLLLCFVDSKRDEILFERTCHILSPTEYFGAAQSSLQRLLDDPDPSHGRFIDSLVSVLQFSIGRVRPAVLRTKRDVAADVVVRAVGRGGLADETVATGLRCLGKVLEFAGKDTPWDELGKRLLGVLVGFMACPTAKVKALLEMLVQKCGLETRYEYSEDHGGEGKEKRGGWVRRNQVSIINRQPLQVLSNSSRSEAGSQKQGGPYTGKEYTSRKARCDAERKDKLEPYAYWPLDCNMMSRRPEHRAAARKGMASVVRMTKSLEGQSAWVALSLKGSNSKRNAKRAVKKSK</sequence>
<organism evidence="1 2">
    <name type="scientific">Melastoma candidum</name>
    <dbReference type="NCBI Taxonomy" id="119954"/>
    <lineage>
        <taxon>Eukaryota</taxon>
        <taxon>Viridiplantae</taxon>
        <taxon>Streptophyta</taxon>
        <taxon>Embryophyta</taxon>
        <taxon>Tracheophyta</taxon>
        <taxon>Spermatophyta</taxon>
        <taxon>Magnoliopsida</taxon>
        <taxon>eudicotyledons</taxon>
        <taxon>Gunneridae</taxon>
        <taxon>Pentapetalae</taxon>
        <taxon>rosids</taxon>
        <taxon>malvids</taxon>
        <taxon>Myrtales</taxon>
        <taxon>Melastomataceae</taxon>
        <taxon>Melastomatoideae</taxon>
        <taxon>Melastomateae</taxon>
        <taxon>Melastoma</taxon>
    </lineage>
</organism>
<dbReference type="Proteomes" id="UP001057402">
    <property type="component" value="Chromosome 3"/>
</dbReference>
<name>A0ACB9RKS9_9MYRT</name>
<accession>A0ACB9RKS9</accession>
<keyword evidence="2" id="KW-1185">Reference proteome</keyword>